<feature type="transmembrane region" description="Helical" evidence="9">
    <location>
        <begin position="337"/>
        <end position="359"/>
    </location>
</feature>
<evidence type="ECO:0000256" key="7">
    <source>
        <dbReference type="ARBA" id="ARBA00023136"/>
    </source>
</evidence>
<comment type="subcellular location">
    <subcellularLocation>
        <location evidence="1">Membrane</location>
    </subcellularLocation>
</comment>
<dbReference type="GO" id="GO:0016887">
    <property type="term" value="F:ATP hydrolysis activity"/>
    <property type="evidence" value="ECO:0007669"/>
    <property type="project" value="InterPro"/>
</dbReference>
<feature type="compositionally biased region" description="Polar residues" evidence="8">
    <location>
        <begin position="239"/>
        <end position="251"/>
    </location>
</feature>
<dbReference type="Gene3D" id="1.20.1560.10">
    <property type="entry name" value="ABC transporter type 1, transmembrane domain"/>
    <property type="match status" value="2"/>
</dbReference>
<name>A0A316U8S5_9BASI</name>
<dbReference type="Proteomes" id="UP000245942">
    <property type="component" value="Unassembled WGS sequence"/>
</dbReference>
<dbReference type="SMART" id="SM00382">
    <property type="entry name" value="AAA"/>
    <property type="match status" value="2"/>
</dbReference>
<dbReference type="GO" id="GO:0140359">
    <property type="term" value="F:ABC-type transporter activity"/>
    <property type="evidence" value="ECO:0007669"/>
    <property type="project" value="InterPro"/>
</dbReference>
<keyword evidence="10" id="KW-0732">Signal</keyword>
<dbReference type="InterPro" id="IPR017871">
    <property type="entry name" value="ABC_transporter-like_CS"/>
</dbReference>
<evidence type="ECO:0000256" key="1">
    <source>
        <dbReference type="ARBA" id="ARBA00004370"/>
    </source>
</evidence>
<feature type="transmembrane region" description="Helical" evidence="9">
    <location>
        <begin position="299"/>
        <end position="317"/>
    </location>
</feature>
<feature type="transmembrane region" description="Helical" evidence="9">
    <location>
        <begin position="104"/>
        <end position="125"/>
    </location>
</feature>
<evidence type="ECO:0000256" key="8">
    <source>
        <dbReference type="SAM" id="MobiDB-lite"/>
    </source>
</evidence>
<dbReference type="Pfam" id="PF00005">
    <property type="entry name" value="ABC_tran"/>
    <property type="match status" value="2"/>
</dbReference>
<evidence type="ECO:0000256" key="5">
    <source>
        <dbReference type="ARBA" id="ARBA00022840"/>
    </source>
</evidence>
<dbReference type="EMBL" id="KZ819325">
    <property type="protein sequence ID" value="PWN21244.1"/>
    <property type="molecule type" value="Genomic_DNA"/>
</dbReference>
<keyword evidence="2" id="KW-0813">Transport</keyword>
<dbReference type="SUPFAM" id="SSF90123">
    <property type="entry name" value="ABC transporter transmembrane region"/>
    <property type="match status" value="2"/>
</dbReference>
<feature type="transmembrane region" description="Helical" evidence="9">
    <location>
        <begin position="161"/>
        <end position="180"/>
    </location>
</feature>
<gene>
    <name evidence="13" type="ORF">BCV69DRAFT_298274</name>
</gene>
<dbReference type="Pfam" id="PF00664">
    <property type="entry name" value="ABC_membrane"/>
    <property type="match status" value="1"/>
</dbReference>
<organism evidence="13 14">
    <name type="scientific">Pseudomicrostroma glucosiphilum</name>
    <dbReference type="NCBI Taxonomy" id="1684307"/>
    <lineage>
        <taxon>Eukaryota</taxon>
        <taxon>Fungi</taxon>
        <taxon>Dikarya</taxon>
        <taxon>Basidiomycota</taxon>
        <taxon>Ustilaginomycotina</taxon>
        <taxon>Exobasidiomycetes</taxon>
        <taxon>Microstromatales</taxon>
        <taxon>Microstromatales incertae sedis</taxon>
        <taxon>Pseudomicrostroma</taxon>
    </lineage>
</organism>
<feature type="signal peptide" evidence="10">
    <location>
        <begin position="1"/>
        <end position="16"/>
    </location>
</feature>
<sequence>MFLQLAFIASVSVLLAFEVLIPLTQMPQGQTKTNVEKHVGIFGRATLFWLFPLLWQGRHASLKLEDLWPVAPEMSARPASEALQVQLDRLKSANWKRSFRGARLLLALFRAFPFLFLAPIVPRLLQLMCTLMQPLIISALISAISPSTQDANSTQAELDPFRAWSLVAVVPIVYLGMPLFQSICSYHLSMLDVTFRSAVISCVFRRMISKENELDGPRKAAQDQDAQGRNHTSEEAGSDTASNALETSNPATADPTVLMSVDVEHIASSMTFYSMYELLSIGPCAVIGIWMLFSRVGVAAFAAVGTLVLFVGMGSTLSGRVGARQAAWLQATTSRVLFTSSLVANLRTIFASSYQPYFLDYSQRLRKTEMNSVKRYQTTLAIVAAPFGAALMASIVVLLAVTRALEAESQSKLTPAVIFSSISILNILNLPLQILSSLLSSFLGALASFDRLELYLLRKPVESRCEDAVEVVLENHTQAILAEVLRKLRTAEEQQTSEVLHLIGPGATGKTTLIKRLLRSIGENSDLSVAYGPQTVALFEERSILDNITLFQTPEAKLSSGYGVEKDDEKTQQSESKSLQHQVAAVSKVLRFCGLDRDLMALESGVSTLVRDLSGGQRQRIALARALYSKAPIIVLDNPLSALDAITKDMIEGHLYGYGTFDDKEILHGRVILWASQERSTWDVPSSTLLSSREASDFRLAKAAEDGNAHPRDVEAVVSSTDAVEHKADTGLVIDTSKALLEHALTASCETKEAAIEEHPSHLGLAPFRFYFKNSPSSWIITAVIFLLVVVGASNGVQYAVQAWAHYASRRTGEALPNPVSWLTLLSVLAVLVPLALILMCMAFSVKAVPQTGFQIHEQAIASLLATSPYNALLPACLKARFSQDIYIVDAAFADQILNAALSAALFTAAALTMIVAVPWMALSIPLFAAELWIVKHLYLRSSRQVRGMELESKSNLFAVFSQVSTCLPSLRSLRLLEACKEHCDTVLDNAQRPFYTREAMLRLLRVVFALVAGLVTSVLALLAVALSRRVNPALLGVALVNISSLSWYLNATLQGVAQIETDAVAVDRIRQIVSLPAEEEVTHATGSAQDLVWRSPGSLAPPFILDSVNLSMRYSPGSPNIIKDICVKIRQGARVGICGRSGSGKSSFLAALLRGVTDSLLEGSLSLQGASRESVGLHRWRKRFSYVTQEPLIWETSLRELLFVRTGATSHTEERRAWKALDAVGLGDLVRPSPHGLDVKVIPPGSTEAAGCLALSTSQSHLVAFARTLVEVDRPLLLLDELSSNLDEAAEKRCLDVILRGDLLQERTILAVSHRISFIASFDHILLFDDGQIVEAGSPAELLASNTIFKRLWELQGCQSVCSTRKDEGWFPCRVEPL</sequence>
<protein>
    <submittedName>
        <fullName evidence="13">P-loop containing nucleoside triphosphate hydrolase protein</fullName>
    </submittedName>
</protein>
<keyword evidence="13" id="KW-0378">Hydrolase</keyword>
<evidence type="ECO:0000256" key="4">
    <source>
        <dbReference type="ARBA" id="ARBA00022741"/>
    </source>
</evidence>
<evidence type="ECO:0000256" key="10">
    <source>
        <dbReference type="SAM" id="SignalP"/>
    </source>
</evidence>
<feature type="transmembrane region" description="Helical" evidence="9">
    <location>
        <begin position="379"/>
        <end position="401"/>
    </location>
</feature>
<dbReference type="InterPro" id="IPR011527">
    <property type="entry name" value="ABC1_TM_dom"/>
</dbReference>
<evidence type="ECO:0000256" key="6">
    <source>
        <dbReference type="ARBA" id="ARBA00022989"/>
    </source>
</evidence>
<dbReference type="InterPro" id="IPR027417">
    <property type="entry name" value="P-loop_NTPase"/>
</dbReference>
<evidence type="ECO:0000259" key="12">
    <source>
        <dbReference type="PROSITE" id="PS50929"/>
    </source>
</evidence>
<dbReference type="RefSeq" id="XP_025348404.1">
    <property type="nucleotide sequence ID" value="XM_025494202.1"/>
</dbReference>
<keyword evidence="14" id="KW-1185">Reference proteome</keyword>
<feature type="chain" id="PRO_5016421668" evidence="10">
    <location>
        <begin position="17"/>
        <end position="1379"/>
    </location>
</feature>
<evidence type="ECO:0000256" key="9">
    <source>
        <dbReference type="SAM" id="Phobius"/>
    </source>
</evidence>
<proteinExistence type="predicted"/>
<dbReference type="OrthoDB" id="6500128at2759"/>
<dbReference type="STRING" id="1684307.A0A316U8S5"/>
<feature type="region of interest" description="Disordered" evidence="8">
    <location>
        <begin position="214"/>
        <end position="251"/>
    </location>
</feature>
<dbReference type="PROSITE" id="PS50893">
    <property type="entry name" value="ABC_TRANSPORTER_2"/>
    <property type="match status" value="2"/>
</dbReference>
<dbReference type="InterPro" id="IPR050173">
    <property type="entry name" value="ABC_transporter_C-like"/>
</dbReference>
<dbReference type="InterPro" id="IPR036640">
    <property type="entry name" value="ABC1_TM_sf"/>
</dbReference>
<feature type="transmembrane region" description="Helical" evidence="9">
    <location>
        <begin position="275"/>
        <end position="293"/>
    </location>
</feature>
<feature type="domain" description="ABC transporter" evidence="11">
    <location>
        <begin position="1106"/>
        <end position="1356"/>
    </location>
</feature>
<dbReference type="GO" id="GO:0005524">
    <property type="term" value="F:ATP binding"/>
    <property type="evidence" value="ECO:0007669"/>
    <property type="project" value="UniProtKB-KW"/>
</dbReference>
<feature type="transmembrane region" description="Helical" evidence="9">
    <location>
        <begin position="1004"/>
        <end position="1027"/>
    </location>
</feature>
<keyword evidence="5" id="KW-0067">ATP-binding</keyword>
<feature type="domain" description="ABC transporter" evidence="11">
    <location>
        <begin position="471"/>
        <end position="719"/>
    </location>
</feature>
<evidence type="ECO:0000259" key="11">
    <source>
        <dbReference type="PROSITE" id="PS50893"/>
    </source>
</evidence>
<feature type="compositionally biased region" description="Basic and acidic residues" evidence="8">
    <location>
        <begin position="214"/>
        <end position="234"/>
    </location>
</feature>
<reference evidence="13 14" key="1">
    <citation type="journal article" date="2018" name="Mol. Biol. Evol.">
        <title>Broad Genomic Sampling Reveals a Smut Pathogenic Ancestry of the Fungal Clade Ustilaginomycotina.</title>
        <authorList>
            <person name="Kijpornyongpan T."/>
            <person name="Mondo S.J."/>
            <person name="Barry K."/>
            <person name="Sandor L."/>
            <person name="Lee J."/>
            <person name="Lipzen A."/>
            <person name="Pangilinan J."/>
            <person name="LaButti K."/>
            <person name="Hainaut M."/>
            <person name="Henrissat B."/>
            <person name="Grigoriev I.V."/>
            <person name="Spatafora J.W."/>
            <person name="Aime M.C."/>
        </authorList>
    </citation>
    <scope>NUCLEOTIDE SEQUENCE [LARGE SCALE GENOMIC DNA]</scope>
    <source>
        <strain evidence="13 14">MCA 4718</strain>
    </source>
</reference>
<feature type="transmembrane region" description="Helical" evidence="9">
    <location>
        <begin position="779"/>
        <end position="801"/>
    </location>
</feature>
<evidence type="ECO:0000256" key="2">
    <source>
        <dbReference type="ARBA" id="ARBA00022448"/>
    </source>
</evidence>
<keyword evidence="4" id="KW-0547">Nucleotide-binding</keyword>
<evidence type="ECO:0000256" key="3">
    <source>
        <dbReference type="ARBA" id="ARBA00022692"/>
    </source>
</evidence>
<feature type="transmembrane region" description="Helical" evidence="9">
    <location>
        <begin position="821"/>
        <end position="846"/>
    </location>
</feature>
<dbReference type="PANTHER" id="PTHR24223:SF399">
    <property type="entry name" value="ABC TRANSPORTER ATNG"/>
    <property type="match status" value="1"/>
</dbReference>
<accession>A0A316U8S5</accession>
<dbReference type="SUPFAM" id="SSF52540">
    <property type="entry name" value="P-loop containing nucleoside triphosphate hydrolases"/>
    <property type="match status" value="2"/>
</dbReference>
<dbReference type="PROSITE" id="PS50929">
    <property type="entry name" value="ABC_TM1F"/>
    <property type="match status" value="2"/>
</dbReference>
<dbReference type="GeneID" id="37015936"/>
<feature type="domain" description="ABC transmembrane type-1" evidence="12">
    <location>
        <begin position="880"/>
        <end position="1062"/>
    </location>
</feature>
<keyword evidence="7 9" id="KW-0472">Membrane</keyword>
<dbReference type="PROSITE" id="PS00211">
    <property type="entry name" value="ABC_TRANSPORTER_1"/>
    <property type="match status" value="1"/>
</dbReference>
<evidence type="ECO:0000313" key="13">
    <source>
        <dbReference type="EMBL" id="PWN21244.1"/>
    </source>
</evidence>
<keyword evidence="6 9" id="KW-1133">Transmembrane helix</keyword>
<dbReference type="GO" id="GO:0016020">
    <property type="term" value="C:membrane"/>
    <property type="evidence" value="ECO:0007669"/>
    <property type="project" value="UniProtKB-SubCell"/>
</dbReference>
<feature type="domain" description="ABC transmembrane type-1" evidence="12">
    <location>
        <begin position="124"/>
        <end position="444"/>
    </location>
</feature>
<dbReference type="PANTHER" id="PTHR24223">
    <property type="entry name" value="ATP-BINDING CASSETTE SUB-FAMILY C"/>
    <property type="match status" value="1"/>
</dbReference>
<keyword evidence="3 9" id="KW-0812">Transmembrane</keyword>
<dbReference type="InterPro" id="IPR003439">
    <property type="entry name" value="ABC_transporter-like_ATP-bd"/>
</dbReference>
<dbReference type="InterPro" id="IPR003593">
    <property type="entry name" value="AAA+_ATPase"/>
</dbReference>
<evidence type="ECO:0000313" key="14">
    <source>
        <dbReference type="Proteomes" id="UP000245942"/>
    </source>
</evidence>
<feature type="transmembrane region" description="Helical" evidence="9">
    <location>
        <begin position="923"/>
        <end position="940"/>
    </location>
</feature>
<dbReference type="Gene3D" id="3.40.50.300">
    <property type="entry name" value="P-loop containing nucleotide triphosphate hydrolases"/>
    <property type="match status" value="2"/>
</dbReference>
<feature type="transmembrane region" description="Helical" evidence="9">
    <location>
        <begin position="413"/>
        <end position="432"/>
    </location>
</feature>